<proteinExistence type="evidence at transcript level"/>
<dbReference type="PRINTS" id="PR00759">
    <property type="entry name" value="BASICPTASE"/>
</dbReference>
<dbReference type="InterPro" id="IPR002223">
    <property type="entry name" value="Kunitz_BPTI"/>
</dbReference>
<dbReference type="InterPro" id="IPR036880">
    <property type="entry name" value="Kunitz_BPTI_sf"/>
</dbReference>
<dbReference type="PANTHER" id="PTHR47247:SF1">
    <property type="entry name" value="KUNITZ-TYPE PROTEASE INHIBITOR 2"/>
    <property type="match status" value="1"/>
</dbReference>
<dbReference type="Gene3D" id="4.10.410.10">
    <property type="entry name" value="Pancreatic trypsin inhibitor Kunitz domain"/>
    <property type="match status" value="1"/>
</dbReference>
<reference evidence="8" key="1">
    <citation type="submission" date="2014-03" db="EMBL/GenBank/DDBJ databases">
        <title>The sialotranscriptome of Amblyomma triste, Amblyomma parvum and Amblyomma cajennense ticks, uncovered by 454-based RNA-seq.</title>
        <authorList>
            <person name="Garcia G.R."/>
            <person name="Gardinassi L.G."/>
            <person name="Ribeiro J.M."/>
            <person name="Anatriello E."/>
            <person name="Ferreira B.R."/>
            <person name="Moreira H.N."/>
            <person name="Mafra C."/>
            <person name="Olegario M.M."/>
            <person name="Szabo P.J."/>
            <person name="Miranda-Santos I.K."/>
            <person name="Maruyama S.R."/>
        </authorList>
    </citation>
    <scope>NUCLEOTIDE SEQUENCE</scope>
    <source>
        <strain evidence="8">Uberlandia</strain>
        <tissue evidence="8">Salivary glands</tissue>
    </source>
</reference>
<dbReference type="PROSITE" id="PS00280">
    <property type="entry name" value="BPTI_KUNITZ_1"/>
    <property type="match status" value="1"/>
</dbReference>
<sequence length="98" mass="10983">MKTPTCFLCALLCFMVVSVQGYKRPKFCYAKAKEGQCGNERPSIERWYFDARYGYCGPFLWGGCGGNNNNFPNCTLCMSTCTDHEDPEGACRNILNAP</sequence>
<dbReference type="SUPFAM" id="SSF57362">
    <property type="entry name" value="BPTI-like"/>
    <property type="match status" value="1"/>
</dbReference>
<evidence type="ECO:0000256" key="1">
    <source>
        <dbReference type="ARBA" id="ARBA00022690"/>
    </source>
</evidence>
<dbReference type="Pfam" id="PF00014">
    <property type="entry name" value="Kunitz_BPTI"/>
    <property type="match status" value="1"/>
</dbReference>
<keyword evidence="1" id="KW-0646">Protease inhibitor</keyword>
<evidence type="ECO:0000256" key="2">
    <source>
        <dbReference type="ARBA" id="ARBA00022900"/>
    </source>
</evidence>
<dbReference type="AlphaFoldDB" id="A0A023FPM8"/>
<name>A0A023FPM8_AMBCJ</name>
<feature type="signal peptide" evidence="6">
    <location>
        <begin position="1"/>
        <end position="21"/>
    </location>
</feature>
<dbReference type="GO" id="GO:0004867">
    <property type="term" value="F:serine-type endopeptidase inhibitor activity"/>
    <property type="evidence" value="ECO:0007669"/>
    <property type="project" value="UniProtKB-KW"/>
</dbReference>
<dbReference type="PANTHER" id="PTHR47247">
    <property type="entry name" value="KUNITZ-TYPE PROTEASE INHIBITOR 2"/>
    <property type="match status" value="1"/>
</dbReference>
<keyword evidence="2" id="KW-0722">Serine protease inhibitor</keyword>
<evidence type="ECO:0000313" key="8">
    <source>
        <dbReference type="EMBL" id="JAC23692.1"/>
    </source>
</evidence>
<evidence type="ECO:0000256" key="3">
    <source>
        <dbReference type="ARBA" id="ARBA00023157"/>
    </source>
</evidence>
<accession>A0A023FPM8</accession>
<evidence type="ECO:0000256" key="4">
    <source>
        <dbReference type="ARBA" id="ARBA00049646"/>
    </source>
</evidence>
<dbReference type="InterPro" id="IPR020901">
    <property type="entry name" value="Prtase_inh_Kunz-CS"/>
</dbReference>
<comment type="function">
    <text evidence="5">Serine protease inhibitor that inhibits trypsin at a molar ratio of 1:1.</text>
</comment>
<dbReference type="EMBL" id="GBBK01000790">
    <property type="protein sequence ID" value="JAC23692.1"/>
    <property type="molecule type" value="mRNA"/>
</dbReference>
<feature type="chain" id="PRO_5001515165" evidence="6">
    <location>
        <begin position="22"/>
        <end position="98"/>
    </location>
</feature>
<dbReference type="SMART" id="SM00131">
    <property type="entry name" value="KU"/>
    <property type="match status" value="1"/>
</dbReference>
<keyword evidence="6" id="KW-0732">Signal</keyword>
<evidence type="ECO:0000256" key="5">
    <source>
        <dbReference type="ARBA" id="ARBA00093388"/>
    </source>
</evidence>
<comment type="similarity">
    <text evidence="4">Belongs to the venom Kunitz-type family. 01 (intermediate) subfamily.</text>
</comment>
<evidence type="ECO:0000256" key="6">
    <source>
        <dbReference type="SAM" id="SignalP"/>
    </source>
</evidence>
<feature type="domain" description="BPTI/Kunitz inhibitor" evidence="7">
    <location>
        <begin position="28"/>
        <end position="81"/>
    </location>
</feature>
<organism evidence="8">
    <name type="scientific">Amblyomma cajennense</name>
    <name type="common">Cayenne tick</name>
    <name type="synonym">Acarus cajennensis</name>
    <dbReference type="NCBI Taxonomy" id="34607"/>
    <lineage>
        <taxon>Eukaryota</taxon>
        <taxon>Metazoa</taxon>
        <taxon>Ecdysozoa</taxon>
        <taxon>Arthropoda</taxon>
        <taxon>Chelicerata</taxon>
        <taxon>Arachnida</taxon>
        <taxon>Acari</taxon>
        <taxon>Parasitiformes</taxon>
        <taxon>Ixodida</taxon>
        <taxon>Ixodoidea</taxon>
        <taxon>Ixodidae</taxon>
        <taxon>Amblyomminae</taxon>
        <taxon>Amblyomma</taxon>
    </lineage>
</organism>
<dbReference type="PROSITE" id="PS50279">
    <property type="entry name" value="BPTI_KUNITZ_2"/>
    <property type="match status" value="1"/>
</dbReference>
<protein>
    <submittedName>
        <fullName evidence="8">Putative kunitz-like protease inhibitor</fullName>
    </submittedName>
</protein>
<keyword evidence="3" id="KW-1015">Disulfide bond</keyword>
<evidence type="ECO:0000259" key="7">
    <source>
        <dbReference type="PROSITE" id="PS50279"/>
    </source>
</evidence>